<dbReference type="InterPro" id="IPR043129">
    <property type="entry name" value="ATPase_NBD"/>
</dbReference>
<proteinExistence type="predicted"/>
<dbReference type="InterPro" id="IPR005883">
    <property type="entry name" value="PilM"/>
</dbReference>
<accession>X0VQR1</accession>
<sequence length="78" mass="8517">RYYATQEQSTPVEKIFVCGGFALAKGFVELLNRRLGAEAVLWNPFEKIRCDAGQQFGDIVDKRGPALAVAAGLAMRSV</sequence>
<organism evidence="1">
    <name type="scientific">marine sediment metagenome</name>
    <dbReference type="NCBI Taxonomy" id="412755"/>
    <lineage>
        <taxon>unclassified sequences</taxon>
        <taxon>metagenomes</taxon>
        <taxon>ecological metagenomes</taxon>
    </lineage>
</organism>
<name>X0VQR1_9ZZZZ</name>
<dbReference type="EMBL" id="BARS01024009">
    <property type="protein sequence ID" value="GAG02906.1"/>
    <property type="molecule type" value="Genomic_DNA"/>
</dbReference>
<protein>
    <recommendedName>
        <fullName evidence="2">Pilus assembly protein PilM</fullName>
    </recommendedName>
</protein>
<dbReference type="AlphaFoldDB" id="X0VQR1"/>
<dbReference type="SUPFAM" id="SSF53067">
    <property type="entry name" value="Actin-like ATPase domain"/>
    <property type="match status" value="1"/>
</dbReference>
<evidence type="ECO:0000313" key="1">
    <source>
        <dbReference type="EMBL" id="GAG02906.1"/>
    </source>
</evidence>
<gene>
    <name evidence="1" type="ORF">S01H1_38167</name>
</gene>
<comment type="caution">
    <text evidence="1">The sequence shown here is derived from an EMBL/GenBank/DDBJ whole genome shotgun (WGS) entry which is preliminary data.</text>
</comment>
<dbReference type="Gene3D" id="3.30.420.40">
    <property type="match status" value="2"/>
</dbReference>
<dbReference type="Pfam" id="PF11104">
    <property type="entry name" value="PilM_2"/>
    <property type="match status" value="1"/>
</dbReference>
<feature type="non-terminal residue" evidence="1">
    <location>
        <position position="1"/>
    </location>
</feature>
<reference evidence="1" key="1">
    <citation type="journal article" date="2014" name="Front. Microbiol.">
        <title>High frequency of phylogenetically diverse reductive dehalogenase-homologous genes in deep subseafloor sedimentary metagenomes.</title>
        <authorList>
            <person name="Kawai M."/>
            <person name="Futagami T."/>
            <person name="Toyoda A."/>
            <person name="Takaki Y."/>
            <person name="Nishi S."/>
            <person name="Hori S."/>
            <person name="Arai W."/>
            <person name="Tsubouchi T."/>
            <person name="Morono Y."/>
            <person name="Uchiyama I."/>
            <person name="Ito T."/>
            <person name="Fujiyama A."/>
            <person name="Inagaki F."/>
            <person name="Takami H."/>
        </authorList>
    </citation>
    <scope>NUCLEOTIDE SEQUENCE</scope>
    <source>
        <strain evidence="1">Expedition CK06-06</strain>
    </source>
</reference>
<evidence type="ECO:0008006" key="2">
    <source>
        <dbReference type="Google" id="ProtNLM"/>
    </source>
</evidence>